<feature type="transmembrane region" description="Helical" evidence="1">
    <location>
        <begin position="56"/>
        <end position="76"/>
    </location>
</feature>
<keyword evidence="1" id="KW-0812">Transmembrane</keyword>
<feature type="transmembrane region" description="Helical" evidence="1">
    <location>
        <begin position="21"/>
        <end position="44"/>
    </location>
</feature>
<reference evidence="2 3" key="1">
    <citation type="submission" date="2015-06" db="EMBL/GenBank/DDBJ databases">
        <title>Draft genome sequencing of a biphenyl-degrading bacterium, Janthinobacterium lividum MEG1.</title>
        <authorList>
            <person name="Shimodaira J."/>
            <person name="Hatta T."/>
        </authorList>
    </citation>
    <scope>NUCLEOTIDE SEQUENCE [LARGE SCALE GENOMIC DNA]</scope>
    <source>
        <strain evidence="2 3">MEG1</strain>
    </source>
</reference>
<dbReference type="EMBL" id="LFKP01000008">
    <property type="protein sequence ID" value="OHV96212.1"/>
    <property type="molecule type" value="Genomic_DNA"/>
</dbReference>
<accession>A0A1S1U6V4</accession>
<evidence type="ECO:0000256" key="1">
    <source>
        <dbReference type="SAM" id="Phobius"/>
    </source>
</evidence>
<organism evidence="2 3">
    <name type="scientific">Janthinobacterium lividum</name>
    <dbReference type="NCBI Taxonomy" id="29581"/>
    <lineage>
        <taxon>Bacteria</taxon>
        <taxon>Pseudomonadati</taxon>
        <taxon>Pseudomonadota</taxon>
        <taxon>Betaproteobacteria</taxon>
        <taxon>Burkholderiales</taxon>
        <taxon>Oxalobacteraceae</taxon>
        <taxon>Janthinobacterium</taxon>
    </lineage>
</organism>
<name>A0A1S1U6V4_9BURK</name>
<proteinExistence type="predicted"/>
<sequence length="228" mass="25389">MVEEKLINWQPLIRACKSLNWPWRLLAGVSILGIIVELGYFAFYAIPWPKFGVAEWAYWVAAIGTTGTLIGTLWIATSENRRRRNDASAVARLTAAAMYFQHLHNQANANFALHCLKVANNHELLALKGMEHILILTKNAHRLLAKVNQWTPTELLRLAPLHGDCAAQLAAAHGRIGSTMSLLSDIEESSQNQASFFEHLSTNCTVLESAVQQLQSTSRIFETVIDNS</sequence>
<gene>
    <name evidence="2" type="ORF">AKG95_15565</name>
</gene>
<evidence type="ECO:0000313" key="2">
    <source>
        <dbReference type="EMBL" id="OHV96212.1"/>
    </source>
</evidence>
<dbReference type="AlphaFoldDB" id="A0A1S1U6V4"/>
<keyword evidence="1" id="KW-0472">Membrane</keyword>
<evidence type="ECO:0000313" key="3">
    <source>
        <dbReference type="Proteomes" id="UP000179840"/>
    </source>
</evidence>
<comment type="caution">
    <text evidence="2">The sequence shown here is derived from an EMBL/GenBank/DDBJ whole genome shotgun (WGS) entry which is preliminary data.</text>
</comment>
<keyword evidence="1" id="KW-1133">Transmembrane helix</keyword>
<dbReference type="RefSeq" id="WP_071077707.1">
    <property type="nucleotide sequence ID" value="NZ_LFKP01000008.1"/>
</dbReference>
<protein>
    <submittedName>
        <fullName evidence="2">Uncharacterized protein</fullName>
    </submittedName>
</protein>
<dbReference type="Proteomes" id="UP000179840">
    <property type="component" value="Unassembled WGS sequence"/>
</dbReference>